<dbReference type="Gene3D" id="2.60.40.10">
    <property type="entry name" value="Immunoglobulins"/>
    <property type="match status" value="3"/>
</dbReference>
<evidence type="ECO:0000256" key="12">
    <source>
        <dbReference type="ARBA" id="ARBA00022859"/>
    </source>
</evidence>
<dbReference type="SMART" id="SM00557">
    <property type="entry name" value="IG_FLMN"/>
    <property type="match status" value="1"/>
</dbReference>
<evidence type="ECO:0000256" key="15">
    <source>
        <dbReference type="ARBA" id="ARBA00023157"/>
    </source>
</evidence>
<evidence type="ECO:0000256" key="4">
    <source>
        <dbReference type="ARBA" id="ARBA00008518"/>
    </source>
</evidence>
<feature type="repeat" description="Filamin" evidence="21">
    <location>
        <begin position="343"/>
        <end position="446"/>
    </location>
</feature>
<keyword evidence="17" id="KW-0449">Lipoprotein</keyword>
<dbReference type="EMBL" id="BAAFJT010000001">
    <property type="protein sequence ID" value="GAB0177592.1"/>
    <property type="molecule type" value="Genomic_DNA"/>
</dbReference>
<evidence type="ECO:0000256" key="2">
    <source>
        <dbReference type="ARBA" id="ARBA00004236"/>
    </source>
</evidence>
<sequence>MSSGPRCPVCAEPWVSPRLLPCLHSLCAPCLRRLGTLGEPGRAVARSVLCPVCDAEVALPPGGVGQLTPDYLALSRGGAAAAGCDLCADGAAARRCLTCGADLCLFCCQAHRRQKKTASHAVTELENTEDCSQAGKPLFCPSHPTEELRLFCEQCDQPVCQDCVADRHRQHPYDFTGNVIHRHGDALRELLKSTQQHTGALEDVLSQIDDMGSAVRSRAEAVATEICLFTSGYVKAIEEHRDRLLKQLENLKVQKENLLHLQKAQLQQLLLDMRTGVEFTERLLTSGSDLEILITKGVVASRLAKLNSIAYNTRPSVDDGIQFSPRERAGQCCGYEVFGAILNKVVDPARCTLHGEDLHSVHQNQLTGFTLLCNDTMGERMRRGGEAVWVTITHKDKRDCAIKPTVCDNGDGTYHISYSPEEPGLHTVCVYVKGQHVQGSPFTLMVKNKFLEHQGVFHCCTFCSSGGQKAARCACGGTMPGGYQGCGHGHKGAVTMASQGQVIFWSMTTVIIILAAVIALIIGFGVSGKRSISVMALTSPGNIGQRGILGCTFEPDIRMGSIAIRWAKVGVAGLVHEFKGGKDHLQEQDASFQGRTAVFVDEVIGGNASLELRDVRLSDAGTYRCSVTTARGSGAAVLRYRTGAFSTPKVHVENSSSGDTLQCEAPRWFPRPTVHWTAYSDTGEYLPRVANTSYELNAENITLKVVSFLHNITVNTTYTCVIENNIAKATGNIKVTDFSITRGTNLQLVNLNADLYKTIRNTAGPGENTYRKRDCPSKTRVDFSFKLFWQSP</sequence>
<comment type="similarity">
    <text evidence="3">Belongs to the immunoglobulin superfamily. BTN/MOG family.</text>
</comment>
<dbReference type="InterPro" id="IPR017907">
    <property type="entry name" value="Znf_RING_CS"/>
</dbReference>
<evidence type="ECO:0000259" key="24">
    <source>
        <dbReference type="PROSITE" id="PS50089"/>
    </source>
</evidence>
<dbReference type="InterPro" id="IPR018957">
    <property type="entry name" value="Znf_C3HC4_RING-type"/>
</dbReference>
<evidence type="ECO:0000256" key="9">
    <source>
        <dbReference type="ARBA" id="ARBA00022737"/>
    </source>
</evidence>
<dbReference type="Proteomes" id="UP001623348">
    <property type="component" value="Unassembled WGS sequence"/>
</dbReference>
<dbReference type="GO" id="GO:0042129">
    <property type="term" value="P:regulation of T cell proliferation"/>
    <property type="evidence" value="ECO:0007669"/>
    <property type="project" value="UniProtKB-ARBA"/>
</dbReference>
<evidence type="ECO:0000256" key="14">
    <source>
        <dbReference type="ARBA" id="ARBA00023136"/>
    </source>
</evidence>
<dbReference type="PROSITE" id="PS50089">
    <property type="entry name" value="ZF_RING_2"/>
    <property type="match status" value="1"/>
</dbReference>
<keyword evidence="11" id="KW-0862">Zinc</keyword>
<dbReference type="InterPro" id="IPR000315">
    <property type="entry name" value="Znf_B-box"/>
</dbReference>
<evidence type="ECO:0000256" key="13">
    <source>
        <dbReference type="ARBA" id="ARBA00023130"/>
    </source>
</evidence>
<dbReference type="SUPFAM" id="SSF57850">
    <property type="entry name" value="RING/U-box"/>
    <property type="match status" value="1"/>
</dbReference>
<evidence type="ECO:0000256" key="1">
    <source>
        <dbReference type="ARBA" id="ARBA00000900"/>
    </source>
</evidence>
<dbReference type="PROSITE" id="PS00518">
    <property type="entry name" value="ZF_RING_1"/>
    <property type="match status" value="1"/>
</dbReference>
<dbReference type="InterPro" id="IPR013106">
    <property type="entry name" value="Ig_V-set"/>
</dbReference>
<evidence type="ECO:0000259" key="26">
    <source>
        <dbReference type="PROSITE" id="PS50835"/>
    </source>
</evidence>
<evidence type="ECO:0000256" key="22">
    <source>
        <dbReference type="SAM" id="Coils"/>
    </source>
</evidence>
<evidence type="ECO:0000256" key="18">
    <source>
        <dbReference type="ARBA" id="ARBA00023319"/>
    </source>
</evidence>
<proteinExistence type="inferred from homology"/>
<dbReference type="Pfam" id="PF22705">
    <property type="entry name" value="C2-set_3"/>
    <property type="match status" value="1"/>
</dbReference>
<keyword evidence="10 20" id="KW-0863">Zinc-finger</keyword>
<dbReference type="EC" id="2.3.2.27" evidence="5"/>
<keyword evidence="28" id="KW-1185">Reference proteome</keyword>
<evidence type="ECO:0000256" key="23">
    <source>
        <dbReference type="SAM" id="Phobius"/>
    </source>
</evidence>
<dbReference type="CDD" id="cd19785">
    <property type="entry name" value="Bbox2_TRIM45_C-X"/>
    <property type="match status" value="1"/>
</dbReference>
<keyword evidence="23" id="KW-0812">Transmembrane</keyword>
<dbReference type="InterPro" id="IPR017868">
    <property type="entry name" value="Filamin/ABP280_repeat-like"/>
</dbReference>
<comment type="catalytic activity">
    <reaction evidence="1">
        <text>S-ubiquitinyl-[E2 ubiquitin-conjugating enzyme]-L-cysteine + [acceptor protein]-L-lysine = [E2 ubiquitin-conjugating enzyme]-L-cysteine + N(6)-ubiquitinyl-[acceptor protein]-L-lysine.</text>
        <dbReference type="EC" id="2.3.2.27"/>
    </reaction>
</comment>
<dbReference type="Pfam" id="PF00643">
    <property type="entry name" value="zf-B_box"/>
    <property type="match status" value="1"/>
</dbReference>
<dbReference type="GO" id="GO:0050868">
    <property type="term" value="P:negative regulation of T cell activation"/>
    <property type="evidence" value="ECO:0007669"/>
    <property type="project" value="UniProtKB-ARBA"/>
</dbReference>
<dbReference type="Gene3D" id="3.30.160.60">
    <property type="entry name" value="Classic Zinc Finger"/>
    <property type="match status" value="1"/>
</dbReference>
<dbReference type="PROSITE" id="PS50835">
    <property type="entry name" value="IG_LIKE"/>
    <property type="match status" value="2"/>
</dbReference>
<keyword evidence="23" id="KW-1133">Transmembrane helix</keyword>
<keyword evidence="14 23" id="KW-0472">Membrane</keyword>
<dbReference type="InterPro" id="IPR036179">
    <property type="entry name" value="Ig-like_dom_sf"/>
</dbReference>
<keyword evidence="12" id="KW-0391">Immunity</keyword>
<dbReference type="GO" id="GO:0008270">
    <property type="term" value="F:zinc ion binding"/>
    <property type="evidence" value="ECO:0007669"/>
    <property type="project" value="UniProtKB-KW"/>
</dbReference>
<dbReference type="GO" id="GO:0002250">
    <property type="term" value="P:adaptive immune response"/>
    <property type="evidence" value="ECO:0007669"/>
    <property type="project" value="UniProtKB-KW"/>
</dbReference>
<keyword evidence="9" id="KW-0677">Repeat</keyword>
<evidence type="ECO:0000256" key="6">
    <source>
        <dbReference type="ARBA" id="ARBA00022475"/>
    </source>
</evidence>
<keyword evidence="16" id="KW-0325">Glycoprotein</keyword>
<dbReference type="GO" id="GO:0061630">
    <property type="term" value="F:ubiquitin protein ligase activity"/>
    <property type="evidence" value="ECO:0007669"/>
    <property type="project" value="UniProtKB-EC"/>
</dbReference>
<evidence type="ECO:0000256" key="19">
    <source>
        <dbReference type="ARBA" id="ARBA00057839"/>
    </source>
</evidence>
<dbReference type="SUPFAM" id="SSF81296">
    <property type="entry name" value="E set domains"/>
    <property type="match status" value="1"/>
</dbReference>
<dbReference type="GO" id="GO:0009897">
    <property type="term" value="C:external side of plasma membrane"/>
    <property type="evidence" value="ECO:0007669"/>
    <property type="project" value="UniProtKB-ARBA"/>
</dbReference>
<dbReference type="AlphaFoldDB" id="A0ABC9W0N0"/>
<evidence type="ECO:0000256" key="10">
    <source>
        <dbReference type="ARBA" id="ARBA00022771"/>
    </source>
</evidence>
<keyword evidence="6" id="KW-1003">Cell membrane</keyword>
<dbReference type="SMART" id="SM00336">
    <property type="entry name" value="BBOX"/>
    <property type="match status" value="2"/>
</dbReference>
<keyword evidence="15" id="KW-1015">Disulfide bond</keyword>
<comment type="caution">
    <text evidence="27">The sequence shown here is derived from an EMBL/GenBank/DDBJ whole genome shotgun (WGS) entry which is preliminary data.</text>
</comment>
<evidence type="ECO:0000256" key="3">
    <source>
        <dbReference type="ARBA" id="ARBA00007591"/>
    </source>
</evidence>
<protein>
    <recommendedName>
        <fullName evidence="5">RING-type E3 ubiquitin transferase</fullName>
        <ecNumber evidence="5">2.3.2.27</ecNumber>
    </recommendedName>
</protein>
<dbReference type="SMART" id="SM00184">
    <property type="entry name" value="RING"/>
    <property type="match status" value="2"/>
</dbReference>
<evidence type="ECO:0000256" key="17">
    <source>
        <dbReference type="ARBA" id="ARBA00023288"/>
    </source>
</evidence>
<dbReference type="FunFam" id="2.60.40.10:FF:000142">
    <property type="entry name" value="V-set domain-containing T-cell activation inhibitor 1"/>
    <property type="match status" value="1"/>
</dbReference>
<comment type="function">
    <text evidence="19">Negatively regulates T-cell-mediated immune response by inhibiting T-cell activation, proliferation, cytokine production and development of cytotoxicity. When expressed on the cell surface of tumor macrophages, plays an important role, together with regulatory T-cells (Treg), in the suppression of tumor-associated antigen-specific T-cell immunity. Involved in promoting epithelial cell transformation.</text>
</comment>
<dbReference type="FunFam" id="2.60.40.10:FF:000590">
    <property type="entry name" value="V-set domain-containing T cell activation inhibitor 1"/>
    <property type="match status" value="1"/>
</dbReference>
<dbReference type="Pfam" id="PF00630">
    <property type="entry name" value="Filamin"/>
    <property type="match status" value="1"/>
</dbReference>
<evidence type="ECO:0000256" key="11">
    <source>
        <dbReference type="ARBA" id="ARBA00022833"/>
    </source>
</evidence>
<dbReference type="InterPro" id="IPR007110">
    <property type="entry name" value="Ig-like_dom"/>
</dbReference>
<name>A0ABC9W0N0_GRUJA</name>
<dbReference type="SUPFAM" id="SSF48726">
    <property type="entry name" value="Immunoglobulin"/>
    <property type="match status" value="2"/>
</dbReference>
<dbReference type="InterPro" id="IPR053896">
    <property type="entry name" value="BTN3A2-like_Ig-C"/>
</dbReference>
<keyword evidence="22" id="KW-0175">Coiled coil</keyword>
<dbReference type="SUPFAM" id="SSF57845">
    <property type="entry name" value="B-box zinc-binding domain"/>
    <property type="match status" value="1"/>
</dbReference>
<dbReference type="PROSITE" id="PS50119">
    <property type="entry name" value="ZF_BBOX"/>
    <property type="match status" value="2"/>
</dbReference>
<dbReference type="InterPro" id="IPR001298">
    <property type="entry name" value="Filamin/ABP280_rpt"/>
</dbReference>
<accession>A0ABC9W0N0</accession>
<dbReference type="Gene3D" id="3.30.40.10">
    <property type="entry name" value="Zinc/RING finger domain, C3HC4 (zinc finger)"/>
    <property type="match status" value="1"/>
</dbReference>
<dbReference type="PROSITE" id="PS50194">
    <property type="entry name" value="FILAMIN_REPEAT"/>
    <property type="match status" value="1"/>
</dbReference>
<comment type="subcellular location">
    <subcellularLocation>
        <location evidence="2">Cell membrane</location>
    </subcellularLocation>
</comment>
<evidence type="ECO:0000256" key="8">
    <source>
        <dbReference type="ARBA" id="ARBA00022729"/>
    </source>
</evidence>
<evidence type="ECO:0000256" key="21">
    <source>
        <dbReference type="PROSITE-ProRule" id="PRU00087"/>
    </source>
</evidence>
<evidence type="ECO:0000256" key="7">
    <source>
        <dbReference type="ARBA" id="ARBA00022723"/>
    </source>
</evidence>
<gene>
    <name evidence="27" type="ORF">GRJ2_000224500</name>
</gene>
<dbReference type="PANTHER" id="PTHR25462">
    <property type="entry name" value="BONUS, ISOFORM C-RELATED"/>
    <property type="match status" value="1"/>
</dbReference>
<organism evidence="27 28">
    <name type="scientific">Grus japonensis</name>
    <name type="common">Japanese crane</name>
    <name type="synonym">Red-crowned crane</name>
    <dbReference type="NCBI Taxonomy" id="30415"/>
    <lineage>
        <taxon>Eukaryota</taxon>
        <taxon>Metazoa</taxon>
        <taxon>Chordata</taxon>
        <taxon>Craniata</taxon>
        <taxon>Vertebrata</taxon>
        <taxon>Euteleostomi</taxon>
        <taxon>Archelosauria</taxon>
        <taxon>Archosauria</taxon>
        <taxon>Dinosauria</taxon>
        <taxon>Saurischia</taxon>
        <taxon>Theropoda</taxon>
        <taxon>Coelurosauria</taxon>
        <taxon>Aves</taxon>
        <taxon>Neognathae</taxon>
        <taxon>Neoaves</taxon>
        <taxon>Gruiformes</taxon>
        <taxon>Gruidae</taxon>
        <taxon>Grus</taxon>
    </lineage>
</organism>
<feature type="domain" description="B box-type" evidence="25">
    <location>
        <begin position="79"/>
        <end position="125"/>
    </location>
</feature>
<feature type="domain" description="Ig-like" evidence="26">
    <location>
        <begin position="648"/>
        <end position="736"/>
    </location>
</feature>
<dbReference type="InterPro" id="IPR001841">
    <property type="entry name" value="Znf_RING"/>
</dbReference>
<evidence type="ECO:0000313" key="27">
    <source>
        <dbReference type="EMBL" id="GAB0177592.1"/>
    </source>
</evidence>
<feature type="transmembrane region" description="Helical" evidence="23">
    <location>
        <begin position="502"/>
        <end position="526"/>
    </location>
</feature>
<dbReference type="CDD" id="cd19809">
    <property type="entry name" value="Bbox1_TRIM45_C-X"/>
    <property type="match status" value="1"/>
</dbReference>
<dbReference type="InterPro" id="IPR013783">
    <property type="entry name" value="Ig-like_fold"/>
</dbReference>
<dbReference type="PANTHER" id="PTHR25462:SF291">
    <property type="entry name" value="E3 UBIQUITIN-PROTEIN LIGASE TRIM45"/>
    <property type="match status" value="1"/>
</dbReference>
<feature type="coiled-coil region" evidence="22">
    <location>
        <begin position="234"/>
        <end position="265"/>
    </location>
</feature>
<dbReference type="InterPro" id="IPR047153">
    <property type="entry name" value="TRIM45/56/19-like"/>
</dbReference>
<keyword evidence="7" id="KW-0479">Metal-binding</keyword>
<dbReference type="Pfam" id="PF00097">
    <property type="entry name" value="zf-C3HC4"/>
    <property type="match status" value="1"/>
</dbReference>
<reference evidence="27 28" key="1">
    <citation type="submission" date="2024-06" db="EMBL/GenBank/DDBJ databases">
        <title>The draft genome of Grus japonensis, version 3.</title>
        <authorList>
            <person name="Nabeshima K."/>
            <person name="Suzuki S."/>
            <person name="Onuma M."/>
        </authorList>
    </citation>
    <scope>NUCLEOTIDE SEQUENCE [LARGE SCALE GENOMIC DNA]</scope>
    <source>
        <strain evidence="27 28">451A</strain>
    </source>
</reference>
<evidence type="ECO:0000313" key="28">
    <source>
        <dbReference type="Proteomes" id="UP001623348"/>
    </source>
</evidence>
<evidence type="ECO:0000256" key="5">
    <source>
        <dbReference type="ARBA" id="ARBA00012483"/>
    </source>
</evidence>
<evidence type="ECO:0000259" key="25">
    <source>
        <dbReference type="PROSITE" id="PS50119"/>
    </source>
</evidence>
<dbReference type="InterPro" id="IPR013083">
    <property type="entry name" value="Znf_RING/FYVE/PHD"/>
</dbReference>
<dbReference type="CDD" id="cd16588">
    <property type="entry name" value="RING-HC_TRIM45_C-VII"/>
    <property type="match status" value="1"/>
</dbReference>
<keyword evidence="13" id="KW-1064">Adaptive immunity</keyword>
<evidence type="ECO:0000256" key="20">
    <source>
        <dbReference type="PROSITE-ProRule" id="PRU00024"/>
    </source>
</evidence>
<feature type="domain" description="Ig-like" evidence="26">
    <location>
        <begin position="544"/>
        <end position="628"/>
    </location>
</feature>
<evidence type="ECO:0000256" key="16">
    <source>
        <dbReference type="ARBA" id="ARBA00023180"/>
    </source>
</evidence>
<comment type="similarity">
    <text evidence="4">Belongs to the TRIM/RBCC family.</text>
</comment>
<dbReference type="InterPro" id="IPR014756">
    <property type="entry name" value="Ig_E-set"/>
</dbReference>
<keyword evidence="18" id="KW-0393">Immunoglobulin domain</keyword>
<feature type="domain" description="RING-type" evidence="24">
    <location>
        <begin position="7"/>
        <end position="54"/>
    </location>
</feature>
<dbReference type="Pfam" id="PF07686">
    <property type="entry name" value="V-set"/>
    <property type="match status" value="1"/>
</dbReference>
<keyword evidence="8" id="KW-0732">Signal</keyword>
<feature type="domain" description="B box-type" evidence="25">
    <location>
        <begin position="135"/>
        <end position="171"/>
    </location>
</feature>